<organism evidence="2 3">
    <name type="scientific">Lottia gigantea</name>
    <name type="common">Giant owl limpet</name>
    <dbReference type="NCBI Taxonomy" id="225164"/>
    <lineage>
        <taxon>Eukaryota</taxon>
        <taxon>Metazoa</taxon>
        <taxon>Spiralia</taxon>
        <taxon>Lophotrochozoa</taxon>
        <taxon>Mollusca</taxon>
        <taxon>Gastropoda</taxon>
        <taxon>Patellogastropoda</taxon>
        <taxon>Lottioidea</taxon>
        <taxon>Lottiidae</taxon>
        <taxon>Lottia</taxon>
    </lineage>
</organism>
<dbReference type="HOGENOM" id="CLU_1367592_0_0_1"/>
<dbReference type="KEGG" id="lgi:LOTGIDRAFT_174020"/>
<evidence type="ECO:0000313" key="2">
    <source>
        <dbReference type="EMBL" id="ESO99020.1"/>
    </source>
</evidence>
<dbReference type="RefSeq" id="XP_009050300.1">
    <property type="nucleotide sequence ID" value="XM_009052052.1"/>
</dbReference>
<protein>
    <submittedName>
        <fullName evidence="2">Uncharacterized protein</fullName>
    </submittedName>
</protein>
<reference evidence="2 3" key="1">
    <citation type="journal article" date="2013" name="Nature">
        <title>Insights into bilaterian evolution from three spiralian genomes.</title>
        <authorList>
            <person name="Simakov O."/>
            <person name="Marletaz F."/>
            <person name="Cho S.J."/>
            <person name="Edsinger-Gonzales E."/>
            <person name="Havlak P."/>
            <person name="Hellsten U."/>
            <person name="Kuo D.H."/>
            <person name="Larsson T."/>
            <person name="Lv J."/>
            <person name="Arendt D."/>
            <person name="Savage R."/>
            <person name="Osoegawa K."/>
            <person name="de Jong P."/>
            <person name="Grimwood J."/>
            <person name="Chapman J.A."/>
            <person name="Shapiro H."/>
            <person name="Aerts A."/>
            <person name="Otillar R.P."/>
            <person name="Terry A.Y."/>
            <person name="Boore J.L."/>
            <person name="Grigoriev I.V."/>
            <person name="Lindberg D.R."/>
            <person name="Seaver E.C."/>
            <person name="Weisblat D.A."/>
            <person name="Putnam N.H."/>
            <person name="Rokhsar D.S."/>
        </authorList>
    </citation>
    <scope>NUCLEOTIDE SEQUENCE [LARGE SCALE GENOMIC DNA]</scope>
</reference>
<keyword evidence="3" id="KW-1185">Reference proteome</keyword>
<evidence type="ECO:0000256" key="1">
    <source>
        <dbReference type="SAM" id="SignalP"/>
    </source>
</evidence>
<dbReference type="EMBL" id="KB201194">
    <property type="protein sequence ID" value="ESO99020.1"/>
    <property type="molecule type" value="Genomic_DNA"/>
</dbReference>
<sequence>MELFQKLFCAALLALLPSLCIANNEYTPRPYCGLTKNIKIGLIEQPCGTPIPRNTTSTNVDLCRDTMRMRSTMKIQVRNMYNKYRNYISNQSRPNRFQHINTCLPTRASLNVTRTLRDLQIYVLGLSCIGEAMNYRGIFHSSESWIMVGRFREPSDSVWLPQDFHGHEMLNFCSETKYWSGFHVTTSNVSMRFLERVIDG</sequence>
<gene>
    <name evidence="2" type="ORF">LOTGIDRAFT_174020</name>
</gene>
<dbReference type="Proteomes" id="UP000030746">
    <property type="component" value="Unassembled WGS sequence"/>
</dbReference>
<feature type="signal peptide" evidence="1">
    <location>
        <begin position="1"/>
        <end position="22"/>
    </location>
</feature>
<proteinExistence type="predicted"/>
<accession>V4AVG6</accession>
<evidence type="ECO:0000313" key="3">
    <source>
        <dbReference type="Proteomes" id="UP000030746"/>
    </source>
</evidence>
<name>V4AVG6_LOTGI</name>
<feature type="chain" id="PRO_5004718986" evidence="1">
    <location>
        <begin position="23"/>
        <end position="200"/>
    </location>
</feature>
<dbReference type="AlphaFoldDB" id="V4AVG6"/>
<keyword evidence="1" id="KW-0732">Signal</keyword>
<dbReference type="GeneID" id="20242592"/>
<dbReference type="CTD" id="20242592"/>